<dbReference type="EMBL" id="JAUSVR010000020">
    <property type="protein sequence ID" value="MDQ0513036.1"/>
    <property type="molecule type" value="Genomic_DNA"/>
</dbReference>
<name>A0ABU0LWE0_9HYPH</name>
<proteinExistence type="predicted"/>
<evidence type="ECO:0000313" key="2">
    <source>
        <dbReference type="Proteomes" id="UP001235094"/>
    </source>
</evidence>
<evidence type="ECO:0008006" key="3">
    <source>
        <dbReference type="Google" id="ProtNLM"/>
    </source>
</evidence>
<protein>
    <recommendedName>
        <fullName evidence="3">DUF1513 domain-containing protein</fullName>
    </recommendedName>
</protein>
<reference evidence="1 2" key="1">
    <citation type="submission" date="2023-07" db="EMBL/GenBank/DDBJ databases">
        <title>Genomic Encyclopedia of Type Strains, Phase IV (KMG-IV): sequencing the most valuable type-strain genomes for metagenomic binning, comparative biology and taxonomic classification.</title>
        <authorList>
            <person name="Goeker M."/>
        </authorList>
    </citation>
    <scope>NUCLEOTIDE SEQUENCE [LARGE SCALE GENOMIC DNA]</scope>
    <source>
        <strain evidence="1 2">DSM 15561</strain>
    </source>
</reference>
<dbReference type="InterPro" id="IPR011044">
    <property type="entry name" value="Quino_amine_DH_bsu"/>
</dbReference>
<dbReference type="Proteomes" id="UP001235094">
    <property type="component" value="Unassembled WGS sequence"/>
</dbReference>
<dbReference type="RefSeq" id="WP_306891684.1">
    <property type="nucleotide sequence ID" value="NZ_JAUSVR010000020.1"/>
</dbReference>
<dbReference type="InterPro" id="IPR006311">
    <property type="entry name" value="TAT_signal"/>
</dbReference>
<evidence type="ECO:0000313" key="1">
    <source>
        <dbReference type="EMBL" id="MDQ0513036.1"/>
    </source>
</evidence>
<accession>A0ABU0LWE0</accession>
<sequence length="382" mass="39701">MAIFDLSRRSLLSRLGGLAMAPRVLFGGAAHAQDDAQDDAQDHAQDHALEAEWLATAGIAGGFAPVVLAPDRTATAVGSGVQRLHWVEPSPDGRTAVAVARRPGTSAVLFDRRAGTVLAEFEPGEGRVFSGHGRFIEGGRRFLAVEIERASGQGIVTRRVVEADFAIEAEWASAGIGPHDMLPVGGALIVANGGIEPHTPEALGAEVAGASVALIDAVSGATRAVIALEEDLASLSLRHLAGTPDGLTVIAAQDLLADGVARPLVYAVEEDRLRAFDAPEEEWRGLRTYVGSVAVDASGAYVAAASPRGNRVAVWRRDGRFIGSLTLVDGCGLAPTRAAGQFLATSGLGEVALIGVGAEGVGVIARRRQPMRFDNHATLVLM</sequence>
<dbReference type="SUPFAM" id="SSF50969">
    <property type="entry name" value="YVTN repeat-like/Quinoprotein amine dehydrogenase"/>
    <property type="match status" value="1"/>
</dbReference>
<keyword evidence="2" id="KW-1185">Reference proteome</keyword>
<organism evidence="1 2">
    <name type="scientific">Ancylobacter amanitiformis</name>
    <dbReference type="NCBI Taxonomy" id="217069"/>
    <lineage>
        <taxon>Bacteria</taxon>
        <taxon>Pseudomonadati</taxon>
        <taxon>Pseudomonadota</taxon>
        <taxon>Alphaproteobacteria</taxon>
        <taxon>Hyphomicrobiales</taxon>
        <taxon>Xanthobacteraceae</taxon>
        <taxon>Ancylobacter</taxon>
    </lineage>
</organism>
<gene>
    <name evidence="1" type="ORF">QOZ99_003952</name>
</gene>
<dbReference type="PROSITE" id="PS51318">
    <property type="entry name" value="TAT"/>
    <property type="match status" value="1"/>
</dbReference>
<dbReference type="Pfam" id="PF07433">
    <property type="entry name" value="DUF1513"/>
    <property type="match status" value="1"/>
</dbReference>
<dbReference type="InterPro" id="IPR008311">
    <property type="entry name" value="UCP028101"/>
</dbReference>
<comment type="caution">
    <text evidence="1">The sequence shown here is derived from an EMBL/GenBank/DDBJ whole genome shotgun (WGS) entry which is preliminary data.</text>
</comment>